<protein>
    <submittedName>
        <fullName evidence="2">Uncharacterized protein</fullName>
    </submittedName>
</protein>
<evidence type="ECO:0000313" key="3">
    <source>
        <dbReference type="Proteomes" id="UP000440578"/>
    </source>
</evidence>
<evidence type="ECO:0000256" key="1">
    <source>
        <dbReference type="SAM" id="MobiDB-lite"/>
    </source>
</evidence>
<dbReference type="OrthoDB" id="418358at2759"/>
<reference evidence="2 3" key="1">
    <citation type="submission" date="2019-07" db="EMBL/GenBank/DDBJ databases">
        <title>Draft genome assembly of a fouling barnacle, Amphibalanus amphitrite (Darwin, 1854): The first reference genome for Thecostraca.</title>
        <authorList>
            <person name="Kim W."/>
        </authorList>
    </citation>
    <scope>NUCLEOTIDE SEQUENCE [LARGE SCALE GENOMIC DNA]</scope>
    <source>
        <strain evidence="2">SNU_AA5</strain>
        <tissue evidence="2">Soma without cirri and trophi</tissue>
    </source>
</reference>
<comment type="caution">
    <text evidence="2">The sequence shown here is derived from an EMBL/GenBank/DDBJ whole genome shotgun (WGS) entry which is preliminary data.</text>
</comment>
<dbReference type="AlphaFoldDB" id="A0A6A4VC29"/>
<feature type="region of interest" description="Disordered" evidence="1">
    <location>
        <begin position="39"/>
        <end position="75"/>
    </location>
</feature>
<accession>A0A6A4VC29</accession>
<feature type="compositionally biased region" description="Basic and acidic residues" evidence="1">
    <location>
        <begin position="41"/>
        <end position="50"/>
    </location>
</feature>
<organism evidence="2 3">
    <name type="scientific">Amphibalanus amphitrite</name>
    <name type="common">Striped barnacle</name>
    <name type="synonym">Balanus amphitrite</name>
    <dbReference type="NCBI Taxonomy" id="1232801"/>
    <lineage>
        <taxon>Eukaryota</taxon>
        <taxon>Metazoa</taxon>
        <taxon>Ecdysozoa</taxon>
        <taxon>Arthropoda</taxon>
        <taxon>Crustacea</taxon>
        <taxon>Multicrustacea</taxon>
        <taxon>Cirripedia</taxon>
        <taxon>Thoracica</taxon>
        <taxon>Thoracicalcarea</taxon>
        <taxon>Balanomorpha</taxon>
        <taxon>Balanoidea</taxon>
        <taxon>Balanidae</taxon>
        <taxon>Amphibalaninae</taxon>
        <taxon>Amphibalanus</taxon>
    </lineage>
</organism>
<gene>
    <name evidence="2" type="ORF">FJT64_010622</name>
</gene>
<name>A0A6A4VC29_AMPAM</name>
<keyword evidence="3" id="KW-1185">Reference proteome</keyword>
<evidence type="ECO:0000313" key="2">
    <source>
        <dbReference type="EMBL" id="KAF0291243.1"/>
    </source>
</evidence>
<sequence>MKISCYIRFFKLDANKDSTRLTPLNNALPERLNNMPNLIESPRDESHVTDMDNDSAIGRSSTSPDPTFKVTAASPCNSSLDKEESFECLGEADSGTNSHLNRSRDLGLPDVDFSKRTTWLRTSLRRNPSRLSSVRKCAEAGVRLWVLPETGGRLVPAL</sequence>
<proteinExistence type="predicted"/>
<dbReference type="EMBL" id="VIIS01001896">
    <property type="protein sequence ID" value="KAF0291243.1"/>
    <property type="molecule type" value="Genomic_DNA"/>
</dbReference>
<dbReference type="Proteomes" id="UP000440578">
    <property type="component" value="Unassembled WGS sequence"/>
</dbReference>